<evidence type="ECO:0000259" key="1">
    <source>
        <dbReference type="Pfam" id="PF08874"/>
    </source>
</evidence>
<dbReference type="AlphaFoldDB" id="A0A965ZFQ5"/>
<organism evidence="2 3">
    <name type="scientific">Mucilaginibacter agri</name>
    <dbReference type="NCBI Taxonomy" id="2695265"/>
    <lineage>
        <taxon>Bacteria</taxon>
        <taxon>Pseudomonadati</taxon>
        <taxon>Bacteroidota</taxon>
        <taxon>Sphingobacteriia</taxon>
        <taxon>Sphingobacteriales</taxon>
        <taxon>Sphingobacteriaceae</taxon>
        <taxon>Mucilaginibacter</taxon>
    </lineage>
</organism>
<keyword evidence="3" id="KW-1185">Reference proteome</keyword>
<dbReference type="Proteomes" id="UP000638732">
    <property type="component" value="Unassembled WGS sequence"/>
</dbReference>
<feature type="domain" description="DUF1835" evidence="1">
    <location>
        <begin position="6"/>
        <end position="105"/>
    </location>
</feature>
<proteinExistence type="predicted"/>
<gene>
    <name evidence="2" type="ORF">GSY63_07850</name>
</gene>
<sequence length="255" mass="29694">MEKTLHILNGDATLHGFNDTGLDGEVIVWREVLSEGPLCKGIDSEFWKMRAKWVSDTFKITPEDYFKHTVDKLDKFNCPHEEINLWFEFDLHCQVNMLGAMQLIEQQVDLSEKAIYLISPNSFPGMPDFRGMGQLNGEQLEYVFDDRVRLTEYDFRLAEEAWALYVKGDVAELQNWIDTNPFWGSLHNLKPAMQAHVQRLTVNAEGYNHIEQRLIDIQKLGIKNRPAIYEAFWSTEKIYGMGDRELDIYLDRLGL</sequence>
<comment type="caution">
    <text evidence="2">The sequence shown here is derived from an EMBL/GenBank/DDBJ whole genome shotgun (WGS) entry which is preliminary data.</text>
</comment>
<dbReference type="RefSeq" id="WP_166585250.1">
    <property type="nucleotide sequence ID" value="NZ_WWEO01000041.1"/>
</dbReference>
<dbReference type="Pfam" id="PF08874">
    <property type="entry name" value="DUF1835"/>
    <property type="match status" value="1"/>
</dbReference>
<reference evidence="2" key="1">
    <citation type="submission" date="2020-01" db="EMBL/GenBank/DDBJ databases">
        <authorList>
            <person name="Seo Y.L."/>
        </authorList>
    </citation>
    <scope>NUCLEOTIDE SEQUENCE</scope>
    <source>
        <strain evidence="2">R11</strain>
    </source>
</reference>
<evidence type="ECO:0000313" key="2">
    <source>
        <dbReference type="EMBL" id="NCD69267.1"/>
    </source>
</evidence>
<evidence type="ECO:0000313" key="3">
    <source>
        <dbReference type="Proteomes" id="UP000638732"/>
    </source>
</evidence>
<accession>A0A965ZFQ5</accession>
<dbReference type="InterPro" id="IPR014973">
    <property type="entry name" value="DUF1835"/>
</dbReference>
<reference evidence="2" key="2">
    <citation type="submission" date="2020-10" db="EMBL/GenBank/DDBJ databases">
        <title>Mucilaginibacter sp. nov., isolated from soil.</title>
        <authorList>
            <person name="Jeon C.O."/>
        </authorList>
    </citation>
    <scope>NUCLEOTIDE SEQUENCE</scope>
    <source>
        <strain evidence="2">R11</strain>
    </source>
</reference>
<protein>
    <submittedName>
        <fullName evidence="2">DUF1835 domain-containing protein</fullName>
    </submittedName>
</protein>
<name>A0A965ZFQ5_9SPHI</name>
<dbReference type="EMBL" id="WWEO01000041">
    <property type="protein sequence ID" value="NCD69267.1"/>
    <property type="molecule type" value="Genomic_DNA"/>
</dbReference>